<name>A0AAN5AIL5_9BACT</name>
<evidence type="ECO:0000313" key="2">
    <source>
        <dbReference type="EMBL" id="GJM59952.1"/>
    </source>
</evidence>
<dbReference type="EMBL" id="BQKE01000001">
    <property type="protein sequence ID" value="GJM59952.1"/>
    <property type="molecule type" value="Genomic_DNA"/>
</dbReference>
<keyword evidence="1" id="KW-0472">Membrane</keyword>
<accession>A0AAN5AIL5</accession>
<dbReference type="EMBL" id="BQKE01000001">
    <property type="protein sequence ID" value="GJM59954.1"/>
    <property type="molecule type" value="Genomic_DNA"/>
</dbReference>
<comment type="caution">
    <text evidence="2">The sequence shown here is derived from an EMBL/GenBank/DDBJ whole genome shotgun (WGS) entry which is preliminary data.</text>
</comment>
<feature type="transmembrane region" description="Helical" evidence="1">
    <location>
        <begin position="113"/>
        <end position="130"/>
    </location>
</feature>
<evidence type="ECO:0000313" key="4">
    <source>
        <dbReference type="Proteomes" id="UP001310022"/>
    </source>
</evidence>
<feature type="transmembrane region" description="Helical" evidence="1">
    <location>
        <begin position="76"/>
        <end position="92"/>
    </location>
</feature>
<proteinExistence type="predicted"/>
<reference evidence="2 4" key="1">
    <citation type="submission" date="2021-12" db="EMBL/GenBank/DDBJ databases">
        <title>Genome sequencing of bacteria with rrn-lacking chromosome and rrn-plasmid.</title>
        <authorList>
            <person name="Anda M."/>
            <person name="Iwasaki W."/>
        </authorList>
    </citation>
    <scope>NUCLEOTIDE SEQUENCE [LARGE SCALE GENOMIC DNA]</scope>
    <source>
        <strain evidence="2 4">NBRC 15940</strain>
    </source>
</reference>
<dbReference type="Proteomes" id="UP001310022">
    <property type="component" value="Unassembled WGS sequence"/>
</dbReference>
<evidence type="ECO:0000256" key="1">
    <source>
        <dbReference type="SAM" id="Phobius"/>
    </source>
</evidence>
<dbReference type="AlphaFoldDB" id="A0AAN5AIL5"/>
<protein>
    <submittedName>
        <fullName evidence="2">Uncharacterized protein</fullName>
    </submittedName>
</protein>
<keyword evidence="4" id="KW-1185">Reference proteome</keyword>
<keyword evidence="1" id="KW-0812">Transmembrane</keyword>
<dbReference type="RefSeq" id="WP_338235851.1">
    <property type="nucleotide sequence ID" value="NZ_BQKE01000001.1"/>
</dbReference>
<gene>
    <name evidence="2" type="ORF">PEDI_05040</name>
    <name evidence="3" type="ORF">PEDI_05060</name>
</gene>
<evidence type="ECO:0000313" key="3">
    <source>
        <dbReference type="EMBL" id="GJM59954.1"/>
    </source>
</evidence>
<sequence>MIFINGVIKKLIRQAVMSTALLFVTLDSNNVALINGRKGGGSAVEKKASQRHFSKVVTSLSPYPNVALMDSDSRSLVPPTLITALIFLFRFLSRKNEKERLDADSEVFLEVRWVGVVLLVGAMIFLPRITRTYMNHTNDFY</sequence>
<keyword evidence="1" id="KW-1133">Transmembrane helix</keyword>
<organism evidence="2 4">
    <name type="scientific">Persicobacter diffluens</name>
    <dbReference type="NCBI Taxonomy" id="981"/>
    <lineage>
        <taxon>Bacteria</taxon>
        <taxon>Pseudomonadati</taxon>
        <taxon>Bacteroidota</taxon>
        <taxon>Cytophagia</taxon>
        <taxon>Cytophagales</taxon>
        <taxon>Persicobacteraceae</taxon>
        <taxon>Persicobacter</taxon>
    </lineage>
</organism>